<organism evidence="3">
    <name type="scientific">Caulobacter sp. (strain K31)</name>
    <dbReference type="NCBI Taxonomy" id="366602"/>
    <lineage>
        <taxon>Bacteria</taxon>
        <taxon>Pseudomonadati</taxon>
        <taxon>Pseudomonadota</taxon>
        <taxon>Alphaproteobacteria</taxon>
        <taxon>Caulobacterales</taxon>
        <taxon>Caulobacteraceae</taxon>
        <taxon>Caulobacter</taxon>
    </lineage>
</organism>
<reference evidence="3" key="1">
    <citation type="submission" date="2008-01" db="EMBL/GenBank/DDBJ databases">
        <title>Complete sequence of chromosome of Caulobacter sp. K31.</title>
        <authorList>
            <consortium name="US DOE Joint Genome Institute"/>
            <person name="Copeland A."/>
            <person name="Lucas S."/>
            <person name="Lapidus A."/>
            <person name="Barry K."/>
            <person name="Glavina del Rio T."/>
            <person name="Dalin E."/>
            <person name="Tice H."/>
            <person name="Pitluck S."/>
            <person name="Bruce D."/>
            <person name="Goodwin L."/>
            <person name="Thompson L.S."/>
            <person name="Brettin T."/>
            <person name="Detter J.C."/>
            <person name="Han C."/>
            <person name="Schmutz J."/>
            <person name="Larimer F."/>
            <person name="Land M."/>
            <person name="Hauser L."/>
            <person name="Kyrpides N."/>
            <person name="Kim E."/>
            <person name="Stephens C."/>
            <person name="Richardson P."/>
        </authorList>
    </citation>
    <scope>NUCLEOTIDE SEQUENCE [LARGE SCALE GENOMIC DNA]</scope>
    <source>
        <strain evidence="3">K31</strain>
    </source>
</reference>
<proteinExistence type="inferred from homology"/>
<dbReference type="KEGG" id="cak:Caul_2962"/>
<name>B0T0L0_CAUSK</name>
<accession>B0T0L0</accession>
<dbReference type="EMBL" id="CP000927">
    <property type="protein sequence ID" value="ABZ72089.1"/>
    <property type="molecule type" value="Genomic_DNA"/>
</dbReference>
<dbReference type="Pfam" id="PF04371">
    <property type="entry name" value="PAD_porph"/>
    <property type="match status" value="1"/>
</dbReference>
<comment type="catalytic activity">
    <reaction evidence="2">
        <text>agmatine + H2O = N-carbamoylputrescine + NH4(+)</text>
        <dbReference type="Rhea" id="RHEA:18037"/>
        <dbReference type="ChEBI" id="CHEBI:15377"/>
        <dbReference type="ChEBI" id="CHEBI:28938"/>
        <dbReference type="ChEBI" id="CHEBI:58145"/>
        <dbReference type="ChEBI" id="CHEBI:58318"/>
        <dbReference type="EC" id="3.5.3.12"/>
    </reaction>
</comment>
<dbReference type="InterPro" id="IPR007466">
    <property type="entry name" value="Peptidyl-Arg-deiminase_porph"/>
</dbReference>
<dbReference type="GO" id="GO:0004668">
    <property type="term" value="F:protein-arginine deiminase activity"/>
    <property type="evidence" value="ECO:0007669"/>
    <property type="project" value="InterPro"/>
</dbReference>
<protein>
    <recommendedName>
        <fullName evidence="2">Putative agmatine deiminase</fullName>
        <ecNumber evidence="2">3.5.3.12</ecNumber>
    </recommendedName>
    <alternativeName>
        <fullName evidence="2">Agmatine iminohydrolase</fullName>
    </alternativeName>
</protein>
<evidence type="ECO:0000256" key="2">
    <source>
        <dbReference type="HAMAP-Rule" id="MF_01841"/>
    </source>
</evidence>
<dbReference type="OrthoDB" id="9808013at2"/>
<gene>
    <name evidence="2" type="primary">aguA</name>
    <name evidence="3" type="ordered locus">Caul_2962</name>
</gene>
<dbReference type="AlphaFoldDB" id="B0T0L0"/>
<dbReference type="eggNOG" id="COG2957">
    <property type="taxonomic scope" value="Bacteria"/>
</dbReference>
<keyword evidence="1 2" id="KW-0378">Hydrolase</keyword>
<evidence type="ECO:0000256" key="1">
    <source>
        <dbReference type="ARBA" id="ARBA00022801"/>
    </source>
</evidence>
<dbReference type="Gene3D" id="3.75.10.10">
    <property type="entry name" value="L-arginine/glycine Amidinotransferase, Chain A"/>
    <property type="match status" value="1"/>
</dbReference>
<dbReference type="HOGENOM" id="CLU_037682_1_0_5"/>
<comment type="similarity">
    <text evidence="2">Belongs to the agmatine deiminase family.</text>
</comment>
<feature type="active site" description="Amidino-cysteine intermediate" evidence="2">
    <location>
        <position position="356"/>
    </location>
</feature>
<dbReference type="PANTHER" id="PTHR31377:SF0">
    <property type="entry name" value="AGMATINE DEIMINASE-RELATED"/>
    <property type="match status" value="1"/>
</dbReference>
<sequence length="374" mass="40753">MSRLLTTTPRADGFHMPAEWEPHAGCWMLWPERSDNWRGGAKPAQHAFVAVAAAIVQGEPVTVCVSPAQYVIAREMLDPAVRVVEMTSNDSWIRDCGPTFVIDEAGRVRGVDWKFNAWGGLIGGLYFPWDQDDLVGEKVIELEGDDRYGPDFILEGGSIDVDGQGTVLATKECLLNPNRNPGLGQGEIEQRLRDYLGVETVIWLDQGVYLDETDGHVDNFCRFVAPGEVVLTWTDDQADPQYERSAAALARLGAARDARGRSLNIHKLHQPAPVIITAEEAAGVDKVPGTLPREAGDRMAASYVNFYVGNGVVVAPAFDDPMDAPAQALLAKLFPGRRILPVPAREILLGGGNIHCITQQEPLARGAPMIARRA</sequence>
<dbReference type="STRING" id="366602.Caul_2962"/>
<dbReference type="HAMAP" id="MF_01841">
    <property type="entry name" value="Agmatine_deimin"/>
    <property type="match status" value="1"/>
</dbReference>
<evidence type="ECO:0000313" key="3">
    <source>
        <dbReference type="EMBL" id="ABZ72089.1"/>
    </source>
</evidence>
<dbReference type="PANTHER" id="PTHR31377">
    <property type="entry name" value="AGMATINE DEIMINASE-RELATED"/>
    <property type="match status" value="1"/>
</dbReference>
<dbReference type="GO" id="GO:0047632">
    <property type="term" value="F:agmatine deiminase activity"/>
    <property type="evidence" value="ECO:0007669"/>
    <property type="project" value="UniProtKB-UniRule"/>
</dbReference>
<dbReference type="GO" id="GO:0009446">
    <property type="term" value="P:putrescine biosynthetic process"/>
    <property type="evidence" value="ECO:0007669"/>
    <property type="project" value="InterPro"/>
</dbReference>
<dbReference type="InterPro" id="IPR017754">
    <property type="entry name" value="Agmatine_deiminase"/>
</dbReference>
<dbReference type="SUPFAM" id="SSF55909">
    <property type="entry name" value="Pentein"/>
    <property type="match status" value="1"/>
</dbReference>
<dbReference type="EC" id="3.5.3.12" evidence="2"/>
<dbReference type="NCBIfam" id="NF010070">
    <property type="entry name" value="PRK13551.1"/>
    <property type="match status" value="1"/>
</dbReference>
<dbReference type="NCBIfam" id="TIGR03380">
    <property type="entry name" value="agmatine_aguA"/>
    <property type="match status" value="1"/>
</dbReference>